<sequence length="55" mass="6661">MREQCRSLEEAIGFRRETQLLAPAPRSRPRPLAPHHRRLQRPPLRPHPEPRRRPR</sequence>
<feature type="compositionally biased region" description="Basic and acidic residues" evidence="1">
    <location>
        <begin position="46"/>
        <end position="55"/>
    </location>
</feature>
<protein>
    <submittedName>
        <fullName evidence="2">Uncharacterized protein</fullName>
    </submittedName>
</protein>
<gene>
    <name evidence="2" type="ORF">E2562_020645</name>
</gene>
<evidence type="ECO:0000313" key="3">
    <source>
        <dbReference type="Proteomes" id="UP000479710"/>
    </source>
</evidence>
<proteinExistence type="predicted"/>
<feature type="region of interest" description="Disordered" evidence="1">
    <location>
        <begin position="16"/>
        <end position="55"/>
    </location>
</feature>
<dbReference type="EMBL" id="SPHZ02000004">
    <property type="protein sequence ID" value="KAF0921958.1"/>
    <property type="molecule type" value="Genomic_DNA"/>
</dbReference>
<comment type="caution">
    <text evidence="2">The sequence shown here is derived from an EMBL/GenBank/DDBJ whole genome shotgun (WGS) entry which is preliminary data.</text>
</comment>
<reference evidence="2 3" key="1">
    <citation type="submission" date="2019-11" db="EMBL/GenBank/DDBJ databases">
        <title>Whole genome sequence of Oryza granulata.</title>
        <authorList>
            <person name="Li W."/>
        </authorList>
    </citation>
    <scope>NUCLEOTIDE SEQUENCE [LARGE SCALE GENOMIC DNA]</scope>
    <source>
        <strain evidence="3">cv. Menghai</strain>
        <tissue evidence="2">Leaf</tissue>
    </source>
</reference>
<accession>A0A6G1EAZ0</accession>
<organism evidence="2 3">
    <name type="scientific">Oryza meyeriana var. granulata</name>
    <dbReference type="NCBI Taxonomy" id="110450"/>
    <lineage>
        <taxon>Eukaryota</taxon>
        <taxon>Viridiplantae</taxon>
        <taxon>Streptophyta</taxon>
        <taxon>Embryophyta</taxon>
        <taxon>Tracheophyta</taxon>
        <taxon>Spermatophyta</taxon>
        <taxon>Magnoliopsida</taxon>
        <taxon>Liliopsida</taxon>
        <taxon>Poales</taxon>
        <taxon>Poaceae</taxon>
        <taxon>BOP clade</taxon>
        <taxon>Oryzoideae</taxon>
        <taxon>Oryzeae</taxon>
        <taxon>Oryzinae</taxon>
        <taxon>Oryza</taxon>
        <taxon>Oryza meyeriana</taxon>
    </lineage>
</organism>
<feature type="compositionally biased region" description="Basic residues" evidence="1">
    <location>
        <begin position="27"/>
        <end position="40"/>
    </location>
</feature>
<evidence type="ECO:0000256" key="1">
    <source>
        <dbReference type="SAM" id="MobiDB-lite"/>
    </source>
</evidence>
<keyword evidence="3" id="KW-1185">Reference proteome</keyword>
<evidence type="ECO:0000313" key="2">
    <source>
        <dbReference type="EMBL" id="KAF0921958.1"/>
    </source>
</evidence>
<dbReference type="Proteomes" id="UP000479710">
    <property type="component" value="Unassembled WGS sequence"/>
</dbReference>
<dbReference type="AlphaFoldDB" id="A0A6G1EAZ0"/>
<name>A0A6G1EAZ0_9ORYZ</name>